<dbReference type="RefSeq" id="WP_330485195.1">
    <property type="nucleotide sequence ID" value="NZ_JAZBJZ010000092.1"/>
</dbReference>
<evidence type="ECO:0000313" key="2">
    <source>
        <dbReference type="EMBL" id="MEE3718759.1"/>
    </source>
</evidence>
<keyword evidence="3" id="KW-1185">Reference proteome</keyword>
<name>A0AAW9Q3H9_9CYAN</name>
<feature type="region of interest" description="Disordered" evidence="1">
    <location>
        <begin position="111"/>
        <end position="151"/>
    </location>
</feature>
<dbReference type="Proteomes" id="UP001333818">
    <property type="component" value="Unassembled WGS sequence"/>
</dbReference>
<accession>A0AAW9Q3H9</accession>
<evidence type="ECO:0000256" key="1">
    <source>
        <dbReference type="SAM" id="MobiDB-lite"/>
    </source>
</evidence>
<comment type="caution">
    <text evidence="2">The sequence shown here is derived from an EMBL/GenBank/DDBJ whole genome shotgun (WGS) entry which is preliminary data.</text>
</comment>
<gene>
    <name evidence="2" type="ORF">V2H45_18610</name>
</gene>
<sequence length="151" mass="16953">MSGESHNYYVPTWMIEKYDLKVSSSTYLYNRNIVQGIYHNRYINEISPGLLDMDAFAIHETLRNCRRFDNPESEGLGSGKHVWYKTEGCPSMIPIVGAMDVSQPKTVAFVDTTPTPTPMNSTTFTTSTTPINSTTPTPEVVNEQAPVRGLW</sequence>
<evidence type="ECO:0000313" key="3">
    <source>
        <dbReference type="Proteomes" id="UP001333818"/>
    </source>
</evidence>
<proteinExistence type="predicted"/>
<organism evidence="2 3">
    <name type="scientific">Tumidithrix elongata BACA0141</name>
    <dbReference type="NCBI Taxonomy" id="2716417"/>
    <lineage>
        <taxon>Bacteria</taxon>
        <taxon>Bacillati</taxon>
        <taxon>Cyanobacteriota</taxon>
        <taxon>Cyanophyceae</taxon>
        <taxon>Pseudanabaenales</taxon>
        <taxon>Pseudanabaenaceae</taxon>
        <taxon>Tumidithrix</taxon>
        <taxon>Tumidithrix elongata</taxon>
    </lineage>
</organism>
<feature type="compositionally biased region" description="Low complexity" evidence="1">
    <location>
        <begin position="112"/>
        <end position="138"/>
    </location>
</feature>
<reference evidence="2" key="1">
    <citation type="submission" date="2024-01" db="EMBL/GenBank/DDBJ databases">
        <title>Bank of Algae and Cyanobacteria of the Azores (BACA) strain genomes.</title>
        <authorList>
            <person name="Luz R."/>
            <person name="Cordeiro R."/>
            <person name="Fonseca A."/>
            <person name="Goncalves V."/>
        </authorList>
    </citation>
    <scope>NUCLEOTIDE SEQUENCE</scope>
    <source>
        <strain evidence="2">BACA0141</strain>
    </source>
</reference>
<dbReference type="AlphaFoldDB" id="A0AAW9Q3H9"/>
<dbReference type="EMBL" id="JAZBJZ010000092">
    <property type="protein sequence ID" value="MEE3718759.1"/>
    <property type="molecule type" value="Genomic_DNA"/>
</dbReference>
<protein>
    <submittedName>
        <fullName evidence="2">Uncharacterized protein</fullName>
    </submittedName>
</protein>